<dbReference type="InterPro" id="IPR018550">
    <property type="entry name" value="Lipid-A_deacylase-rel"/>
</dbReference>
<organism evidence="1 2">
    <name type="scientific">Paraphotobacterium marinum</name>
    <dbReference type="NCBI Taxonomy" id="1755811"/>
    <lineage>
        <taxon>Bacteria</taxon>
        <taxon>Pseudomonadati</taxon>
        <taxon>Pseudomonadota</taxon>
        <taxon>Gammaproteobacteria</taxon>
        <taxon>Vibrionales</taxon>
        <taxon>Vibrionaceae</taxon>
        <taxon>Paraphotobacterium</taxon>
    </lineage>
</organism>
<keyword evidence="2" id="KW-1185">Reference proteome</keyword>
<sequence>MGMRFTFRDTIGLGTNINDDWKVSLSFIHYSHLCECINQGINAHVELGGYLYFLIFSLIV</sequence>
<name>A0A220VEI5_9GAMM</name>
<evidence type="ECO:0000313" key="2">
    <source>
        <dbReference type="Proteomes" id="UP000242175"/>
    </source>
</evidence>
<reference evidence="1 2" key="1">
    <citation type="journal article" date="2016" name="Int. J. Syst. Evol. Microbiol.">
        <title>Paraphotobacterium marinum gen. nov., sp. nov., a member of the family Vibrionaceae, isolated from surface seawater.</title>
        <authorList>
            <person name="Huang Z."/>
            <person name="Dong C."/>
            <person name="Shao Z."/>
        </authorList>
    </citation>
    <scope>NUCLEOTIDE SEQUENCE [LARGE SCALE GENOMIC DNA]</scope>
    <source>
        <strain evidence="1 2">NSCS20N07D</strain>
    </source>
</reference>
<dbReference type="Pfam" id="PF09411">
    <property type="entry name" value="PagL"/>
    <property type="match status" value="1"/>
</dbReference>
<gene>
    <name evidence="1" type="ORF">CF386_07095</name>
</gene>
<dbReference type="Proteomes" id="UP000242175">
    <property type="component" value="Chromosome large"/>
</dbReference>
<dbReference type="Gene3D" id="2.40.160.20">
    <property type="match status" value="1"/>
</dbReference>
<dbReference type="KEGG" id="pmai:CF386_07095"/>
<accession>A0A220VEI5</accession>
<proteinExistence type="predicted"/>
<dbReference type="AlphaFoldDB" id="A0A220VEI5"/>
<dbReference type="EMBL" id="CP022355">
    <property type="protein sequence ID" value="ASK78777.1"/>
    <property type="molecule type" value="Genomic_DNA"/>
</dbReference>
<protein>
    <submittedName>
        <fullName evidence="1">Uncharacterized protein</fullName>
    </submittedName>
</protein>
<evidence type="ECO:0000313" key="1">
    <source>
        <dbReference type="EMBL" id="ASK78777.1"/>
    </source>
</evidence>